<dbReference type="NCBIfam" id="TIGR03769">
    <property type="entry name" value="P_ac_wall_RPT"/>
    <property type="match status" value="1"/>
</dbReference>
<evidence type="ECO:0008006" key="4">
    <source>
        <dbReference type="Google" id="ProtNLM"/>
    </source>
</evidence>
<evidence type="ECO:0000313" key="3">
    <source>
        <dbReference type="Proteomes" id="UP000277256"/>
    </source>
</evidence>
<feature type="chain" id="PRO_5019047275" description="Surface-anchored protein" evidence="1">
    <location>
        <begin position="28"/>
        <end position="214"/>
    </location>
</feature>
<sequence length="214" mass="22296">MRTIAKHSAVAAAAAAVVAMTAAPATAAEADYTILSEGHVDVIGIAYEAGELELHVHDEETDAEYAPGEVLLKANNEAKTTVPAGYDFIGAPGSNAWILPDTEVEGLLFAGIGTEEIALGDLVGDSVTLTVHDAVGRGDVALYNVDDFGNPEVRFDSNDGAGSWEVAAASHGHLNWAFTKSGIYKLTVEAEGVDAATGESVSTGEVDYWFWVEA</sequence>
<proteinExistence type="predicted"/>
<dbReference type="RefSeq" id="WP_125245867.1">
    <property type="nucleotide sequence ID" value="NZ_RSEB01000001.1"/>
</dbReference>
<dbReference type="InterPro" id="IPR022435">
    <property type="entry name" value="Surface-anchored_actinobac"/>
</dbReference>
<dbReference type="OrthoDB" id="4424311at2"/>
<organism evidence="2 3">
    <name type="scientific">Glycomyces terrestris</name>
    <dbReference type="NCBI Taxonomy" id="2493553"/>
    <lineage>
        <taxon>Bacteria</taxon>
        <taxon>Bacillati</taxon>
        <taxon>Actinomycetota</taxon>
        <taxon>Actinomycetes</taxon>
        <taxon>Glycomycetales</taxon>
        <taxon>Glycomycetaceae</taxon>
        <taxon>Glycomyces</taxon>
    </lineage>
</organism>
<dbReference type="EMBL" id="RSEB01000001">
    <property type="protein sequence ID" value="RRS01389.1"/>
    <property type="molecule type" value="Genomic_DNA"/>
</dbReference>
<reference evidence="2 3" key="1">
    <citation type="submission" date="2018-12" db="EMBL/GenBank/DDBJ databases">
        <title>Glycomyces sp. YIM 121974 draft genome.</title>
        <authorList>
            <person name="Li Q."/>
        </authorList>
    </citation>
    <scope>NUCLEOTIDE SEQUENCE [LARGE SCALE GENOMIC DNA]</scope>
    <source>
        <strain evidence="2 3">YIM 121974</strain>
    </source>
</reference>
<protein>
    <recommendedName>
        <fullName evidence="4">Surface-anchored protein</fullName>
    </recommendedName>
</protein>
<comment type="caution">
    <text evidence="2">The sequence shown here is derived from an EMBL/GenBank/DDBJ whole genome shotgun (WGS) entry which is preliminary data.</text>
</comment>
<name>A0A426V3A9_9ACTN</name>
<feature type="signal peptide" evidence="1">
    <location>
        <begin position="1"/>
        <end position="27"/>
    </location>
</feature>
<keyword evidence="1" id="KW-0732">Signal</keyword>
<keyword evidence="3" id="KW-1185">Reference proteome</keyword>
<evidence type="ECO:0000256" key="1">
    <source>
        <dbReference type="SAM" id="SignalP"/>
    </source>
</evidence>
<dbReference type="Proteomes" id="UP000277256">
    <property type="component" value="Unassembled WGS sequence"/>
</dbReference>
<dbReference type="AlphaFoldDB" id="A0A426V3A9"/>
<accession>A0A426V3A9</accession>
<dbReference type="NCBIfam" id="NF038134">
    <property type="entry name" value="choice_anch_M"/>
    <property type="match status" value="1"/>
</dbReference>
<evidence type="ECO:0000313" key="2">
    <source>
        <dbReference type="EMBL" id="RRS01389.1"/>
    </source>
</evidence>
<gene>
    <name evidence="2" type="ORF">EIW28_01025</name>
</gene>